<keyword evidence="1" id="KW-0472">Membrane</keyword>
<dbReference type="EMBL" id="AP018930">
    <property type="protein sequence ID" value="BBG28250.1"/>
    <property type="molecule type" value="Genomic_DNA"/>
</dbReference>
<name>A0A510DYY9_9CREN</name>
<evidence type="ECO:0000313" key="5">
    <source>
        <dbReference type="Proteomes" id="UP000322983"/>
    </source>
</evidence>
<dbReference type="Proteomes" id="UP000322983">
    <property type="component" value="Chromosome"/>
</dbReference>
<keyword evidence="5" id="KW-1185">Reference proteome</keyword>
<dbReference type="GeneID" id="41719074"/>
<dbReference type="InterPro" id="IPR007301">
    <property type="entry name" value="DoxD"/>
</dbReference>
<dbReference type="KEGG" id="step:IC006_2792"/>
<protein>
    <submittedName>
        <fullName evidence="3">Thiosulfate dehydrogenase [quinone] large subunit</fullName>
    </submittedName>
</protein>
<evidence type="ECO:0000313" key="6">
    <source>
        <dbReference type="Proteomes" id="UP000325030"/>
    </source>
</evidence>
<reference evidence="3 5" key="2">
    <citation type="journal article" date="2020" name="Int. J. Syst. Evol. Microbiol.">
        <title>Sulfuracidifex tepidarius gen. nov., sp. nov. and transfer of Sulfolobus metallicus Huber and Stetter 1992 to the genus Sulfuracidifex as Sulfuracidifex metallicus comb. nov.</title>
        <authorList>
            <person name="Itoh T."/>
            <person name="Miura T."/>
            <person name="Sakai H.D."/>
            <person name="Kato S."/>
            <person name="Ohkuma M."/>
            <person name="Takashina T."/>
        </authorList>
    </citation>
    <scope>NUCLEOTIDE SEQUENCE [LARGE SCALE GENOMIC DNA]</scope>
    <source>
        <strain evidence="3 5">IC-006</strain>
        <strain evidence="4">IC-007</strain>
    </source>
</reference>
<proteinExistence type="predicted"/>
<dbReference type="InterPro" id="IPR053663">
    <property type="entry name" value="TQO_large_subunit"/>
</dbReference>
<dbReference type="AlphaFoldDB" id="A0A510DYY9"/>
<accession>A0A510DYY9</accession>
<feature type="domain" description="TQO small subunit DoxD" evidence="2">
    <location>
        <begin position="20"/>
        <end position="181"/>
    </location>
</feature>
<accession>A0A510E7I6</accession>
<dbReference type="EMBL" id="AP018929">
    <property type="protein sequence ID" value="BBG25456.1"/>
    <property type="molecule type" value="Genomic_DNA"/>
</dbReference>
<keyword evidence="1" id="KW-1133">Transmembrane helix</keyword>
<dbReference type="OrthoDB" id="199518at2157"/>
<dbReference type="Pfam" id="PF04173">
    <property type="entry name" value="DoxD"/>
    <property type="match status" value="1"/>
</dbReference>
<dbReference type="STRING" id="1294262.GCA_001316085_00743"/>
<feature type="transmembrane region" description="Helical" evidence="1">
    <location>
        <begin position="107"/>
        <end position="127"/>
    </location>
</feature>
<dbReference type="Proteomes" id="UP000325030">
    <property type="component" value="Chromosome"/>
</dbReference>
<dbReference type="RefSeq" id="WP_054845285.1">
    <property type="nucleotide sequence ID" value="NZ_AP018929.1"/>
</dbReference>
<reference evidence="6" key="1">
    <citation type="submission" date="2018-09" db="EMBL/GenBank/DDBJ databases">
        <title>Complete Genome Sequencing of Sulfolobus sp. JCM 16834.</title>
        <authorList>
            <person name="Kato S."/>
            <person name="Itoh T."/>
            <person name="Ohkuma M."/>
        </authorList>
    </citation>
    <scope>NUCLEOTIDE SEQUENCE [LARGE SCALE GENOMIC DNA]</scope>
    <source>
        <strain evidence="6">IC-007</strain>
    </source>
</reference>
<gene>
    <name evidence="3" type="ORF">IC006_2792</name>
    <name evidence="4" type="ORF">IC007_2806</name>
</gene>
<feature type="transmembrane region" description="Helical" evidence="1">
    <location>
        <begin position="80"/>
        <end position="100"/>
    </location>
</feature>
<organism evidence="3 5">
    <name type="scientific">Sulfuracidifex tepidarius</name>
    <dbReference type="NCBI Taxonomy" id="1294262"/>
    <lineage>
        <taxon>Archaea</taxon>
        <taxon>Thermoproteota</taxon>
        <taxon>Thermoprotei</taxon>
        <taxon>Sulfolobales</taxon>
        <taxon>Sulfolobaceae</taxon>
        <taxon>Sulfuracidifex</taxon>
    </lineage>
</organism>
<keyword evidence="1" id="KW-0812">Transmembrane</keyword>
<evidence type="ECO:0000256" key="1">
    <source>
        <dbReference type="SAM" id="Phobius"/>
    </source>
</evidence>
<dbReference type="NCBIfam" id="NF041179">
    <property type="entry name" value="TQO_large_DoxD"/>
    <property type="match status" value="1"/>
</dbReference>
<sequence>MSGKTEGKEDLENVKTISYLPLRFAVGWMWLDGGLRKAVLKPAKLDPSSSSFVLNKVVTFLPHAGIFKGPLLSFLQDPSLGATFLTIFSAFEIIVGLALIFGVLSRLFGFIAGGMALSLAPAAWLGSTCEDEWQILALLLAGAVSIMIAGAGRKYGIDEILYKKYGDRPIINAPLLKYIRLW</sequence>
<evidence type="ECO:0000313" key="3">
    <source>
        <dbReference type="EMBL" id="BBG25456.1"/>
    </source>
</evidence>
<evidence type="ECO:0000259" key="2">
    <source>
        <dbReference type="Pfam" id="PF04173"/>
    </source>
</evidence>
<evidence type="ECO:0000313" key="4">
    <source>
        <dbReference type="EMBL" id="BBG28250.1"/>
    </source>
</evidence>
<feature type="transmembrane region" description="Helical" evidence="1">
    <location>
        <begin position="133"/>
        <end position="152"/>
    </location>
</feature>